<keyword evidence="3" id="KW-1185">Reference proteome</keyword>
<reference evidence="2 3" key="1">
    <citation type="journal article" date="2021" name="BMC Genomics">
        <title>Datura genome reveals duplications of psychoactive alkaloid biosynthetic genes and high mutation rate following tissue culture.</title>
        <authorList>
            <person name="Rajewski A."/>
            <person name="Carter-House D."/>
            <person name="Stajich J."/>
            <person name="Litt A."/>
        </authorList>
    </citation>
    <scope>NUCLEOTIDE SEQUENCE [LARGE SCALE GENOMIC DNA]</scope>
    <source>
        <strain evidence="2">AR-01</strain>
    </source>
</reference>
<organism evidence="2 3">
    <name type="scientific">Datura stramonium</name>
    <name type="common">Jimsonweed</name>
    <name type="synonym">Common thornapple</name>
    <dbReference type="NCBI Taxonomy" id="4076"/>
    <lineage>
        <taxon>Eukaryota</taxon>
        <taxon>Viridiplantae</taxon>
        <taxon>Streptophyta</taxon>
        <taxon>Embryophyta</taxon>
        <taxon>Tracheophyta</taxon>
        <taxon>Spermatophyta</taxon>
        <taxon>Magnoliopsida</taxon>
        <taxon>eudicotyledons</taxon>
        <taxon>Gunneridae</taxon>
        <taxon>Pentapetalae</taxon>
        <taxon>asterids</taxon>
        <taxon>lamiids</taxon>
        <taxon>Solanales</taxon>
        <taxon>Solanaceae</taxon>
        <taxon>Solanoideae</taxon>
        <taxon>Datureae</taxon>
        <taxon>Datura</taxon>
    </lineage>
</organism>
<accession>A0ABS8USD4</accession>
<evidence type="ECO:0000313" key="3">
    <source>
        <dbReference type="Proteomes" id="UP000823775"/>
    </source>
</evidence>
<proteinExistence type="predicted"/>
<sequence length="244" mass="26896">MFGKSPVKPWVRLQNSNFYHEPAFQRCFTIQERRFAGGGIDQFKRRAKQQATSLPYPSLVIMLCPRASCSLFRPLDKTMWAEGVIALDAKTSKDAPALKRPKGMENMTQPTPSMLSSTTDGQFQVAAVTASTPISLFNIAQMAQTRESQIVKLVKDIHSMIQQAIKKAMQPARDKLRDLCATVKVLESDVIDLRKDVATLMGPPSASNPNPPKTAAVISLPEAPKSPLDDWCVGYVSSLEMVSD</sequence>
<evidence type="ECO:0000256" key="1">
    <source>
        <dbReference type="SAM" id="MobiDB-lite"/>
    </source>
</evidence>
<name>A0ABS8USD4_DATST</name>
<gene>
    <name evidence="2" type="ORF">HAX54_021237</name>
</gene>
<feature type="compositionally biased region" description="Polar residues" evidence="1">
    <location>
        <begin position="106"/>
        <end position="118"/>
    </location>
</feature>
<comment type="caution">
    <text evidence="2">The sequence shown here is derived from an EMBL/GenBank/DDBJ whole genome shotgun (WGS) entry which is preliminary data.</text>
</comment>
<protein>
    <submittedName>
        <fullName evidence="2">Uncharacterized protein</fullName>
    </submittedName>
</protein>
<evidence type="ECO:0000313" key="2">
    <source>
        <dbReference type="EMBL" id="MCD9637768.1"/>
    </source>
</evidence>
<feature type="region of interest" description="Disordered" evidence="1">
    <location>
        <begin position="96"/>
        <end position="118"/>
    </location>
</feature>
<dbReference type="Proteomes" id="UP000823775">
    <property type="component" value="Unassembled WGS sequence"/>
</dbReference>
<dbReference type="EMBL" id="JACEIK010002555">
    <property type="protein sequence ID" value="MCD9637768.1"/>
    <property type="molecule type" value="Genomic_DNA"/>
</dbReference>